<dbReference type="Proteomes" id="UP000176628">
    <property type="component" value="Unassembled WGS sequence"/>
</dbReference>
<feature type="domain" description="Glycosyltransferase 2-like" evidence="4">
    <location>
        <begin position="4"/>
        <end position="177"/>
    </location>
</feature>
<dbReference type="EMBL" id="MFAV01000001">
    <property type="protein sequence ID" value="OGD86952.1"/>
    <property type="molecule type" value="Genomic_DNA"/>
</dbReference>
<keyword evidence="3" id="KW-0808">Transferase</keyword>
<dbReference type="InterPro" id="IPR001173">
    <property type="entry name" value="Glyco_trans_2-like"/>
</dbReference>
<dbReference type="SUPFAM" id="SSF53448">
    <property type="entry name" value="Nucleotide-diphospho-sugar transferases"/>
    <property type="match status" value="1"/>
</dbReference>
<reference evidence="5 6" key="1">
    <citation type="journal article" date="2016" name="Nat. Commun.">
        <title>Thousands of microbial genomes shed light on interconnected biogeochemical processes in an aquifer system.</title>
        <authorList>
            <person name="Anantharaman K."/>
            <person name="Brown C.T."/>
            <person name="Hug L.A."/>
            <person name="Sharon I."/>
            <person name="Castelle C.J."/>
            <person name="Probst A.J."/>
            <person name="Thomas B.C."/>
            <person name="Singh A."/>
            <person name="Wilkins M.J."/>
            <person name="Karaoz U."/>
            <person name="Brodie E.L."/>
            <person name="Williams K.H."/>
            <person name="Hubbard S.S."/>
            <person name="Banfield J.F."/>
        </authorList>
    </citation>
    <scope>NUCLEOTIDE SEQUENCE [LARGE SCALE GENOMIC DNA]</scope>
</reference>
<dbReference type="GO" id="GO:0016757">
    <property type="term" value="F:glycosyltransferase activity"/>
    <property type="evidence" value="ECO:0007669"/>
    <property type="project" value="UniProtKB-KW"/>
</dbReference>
<evidence type="ECO:0000256" key="2">
    <source>
        <dbReference type="ARBA" id="ARBA00022676"/>
    </source>
</evidence>
<dbReference type="PANTHER" id="PTHR43179:SF12">
    <property type="entry name" value="GALACTOFURANOSYLTRANSFERASE GLFT2"/>
    <property type="match status" value="1"/>
</dbReference>
<evidence type="ECO:0000313" key="6">
    <source>
        <dbReference type="Proteomes" id="UP000176628"/>
    </source>
</evidence>
<dbReference type="CDD" id="cd04186">
    <property type="entry name" value="GT_2_like_c"/>
    <property type="match status" value="1"/>
</dbReference>
<name>A0A1F5G506_9BACT</name>
<comment type="caution">
    <text evidence="5">The sequence shown here is derived from an EMBL/GenBank/DDBJ whole genome shotgun (WGS) entry which is preliminary data.</text>
</comment>
<dbReference type="AlphaFoldDB" id="A0A1F5G506"/>
<dbReference type="Gene3D" id="3.90.550.10">
    <property type="entry name" value="Spore Coat Polysaccharide Biosynthesis Protein SpsA, Chain A"/>
    <property type="match status" value="1"/>
</dbReference>
<dbReference type="Pfam" id="PF00535">
    <property type="entry name" value="Glycos_transf_2"/>
    <property type="match status" value="1"/>
</dbReference>
<protein>
    <recommendedName>
        <fullName evidence="4">Glycosyltransferase 2-like domain-containing protein</fullName>
    </recommendedName>
</protein>
<sequence length="311" mass="35351">MEISIIIPTFNGKGLLADCLGSIAKLGFSPDEVIVVDNGSTDGSINLVKKKFPHFKIITLDKNYGFAKAVNEGIRASESEYVVLLNNDCKVESNWLGSLVEAAQDNPKITIFASNILSWDGRKIDSQGIKFQWKGKAEQINQGEKYQPSAIRHKPSAIFGVCAAAALYKRDVFDKIGYFDEDFFAYLEDVDFSFRAQLAGEKCLFVPSAIVYHQGGATRIKMGNFKAQMDTKNWIFLIIKNYPIKYLFKYFFQIFIERLRNFNGLLKQTSLTELPKSILQTYSEVLIKLPRMIGKRHRIQKLVKVKDNYPE</sequence>
<organism evidence="5 6">
    <name type="scientific">Candidatus Curtissbacteria bacterium RBG_16_39_7</name>
    <dbReference type="NCBI Taxonomy" id="1797707"/>
    <lineage>
        <taxon>Bacteria</taxon>
        <taxon>Candidatus Curtissiibacteriota</taxon>
    </lineage>
</organism>
<comment type="similarity">
    <text evidence="1">Belongs to the glycosyltransferase 2 family.</text>
</comment>
<proteinExistence type="inferred from homology"/>
<dbReference type="InterPro" id="IPR029044">
    <property type="entry name" value="Nucleotide-diphossugar_trans"/>
</dbReference>
<accession>A0A1F5G506</accession>
<evidence type="ECO:0000256" key="3">
    <source>
        <dbReference type="ARBA" id="ARBA00022679"/>
    </source>
</evidence>
<keyword evidence="2" id="KW-0328">Glycosyltransferase</keyword>
<gene>
    <name evidence="5" type="ORF">A2Z23_01685</name>
</gene>
<dbReference type="PANTHER" id="PTHR43179">
    <property type="entry name" value="RHAMNOSYLTRANSFERASE WBBL"/>
    <property type="match status" value="1"/>
</dbReference>
<evidence type="ECO:0000256" key="1">
    <source>
        <dbReference type="ARBA" id="ARBA00006739"/>
    </source>
</evidence>
<evidence type="ECO:0000259" key="4">
    <source>
        <dbReference type="Pfam" id="PF00535"/>
    </source>
</evidence>
<evidence type="ECO:0000313" key="5">
    <source>
        <dbReference type="EMBL" id="OGD86952.1"/>
    </source>
</evidence>